<evidence type="ECO:0000256" key="1">
    <source>
        <dbReference type="ARBA" id="ARBA00038215"/>
    </source>
</evidence>
<evidence type="ECO:0000313" key="3">
    <source>
        <dbReference type="EMBL" id="KKA20075.1"/>
    </source>
</evidence>
<dbReference type="AlphaFoldDB" id="A0A0F4YPN9"/>
<comment type="caution">
    <text evidence="3">The sequence shown here is derived from an EMBL/GenBank/DDBJ whole genome shotgun (WGS) entry which is preliminary data.</text>
</comment>
<proteinExistence type="inferred from homology"/>
<accession>A0A0F4YPN9</accession>
<organism evidence="3 4">
    <name type="scientific">Rasamsonia emersonii (strain ATCC 16479 / CBS 393.64 / IMI 116815)</name>
    <dbReference type="NCBI Taxonomy" id="1408163"/>
    <lineage>
        <taxon>Eukaryota</taxon>
        <taxon>Fungi</taxon>
        <taxon>Dikarya</taxon>
        <taxon>Ascomycota</taxon>
        <taxon>Pezizomycotina</taxon>
        <taxon>Eurotiomycetes</taxon>
        <taxon>Eurotiomycetidae</taxon>
        <taxon>Eurotiales</taxon>
        <taxon>Trichocomaceae</taxon>
        <taxon>Rasamsonia</taxon>
    </lineage>
</organism>
<dbReference type="InterPro" id="IPR012338">
    <property type="entry name" value="Beta-lactam/transpept-like"/>
</dbReference>
<keyword evidence="4" id="KW-1185">Reference proteome</keyword>
<sequence length="115" mass="13085">MTTLVTIEDALLHCSGLLRHNYAWHFSNVSLVQAIRKMRHLPLTVPICTKWQYCNLMYIAMAHLVETVTGQYLGNFLREHIWWPLGMGETFMSIPEAQAASVHLAQGYEVNQIGG</sequence>
<dbReference type="Gene3D" id="3.40.710.10">
    <property type="entry name" value="DD-peptidase/beta-lactamase superfamily"/>
    <property type="match status" value="1"/>
</dbReference>
<dbReference type="OrthoDB" id="5946976at2759"/>
<comment type="similarity">
    <text evidence="1">Belongs to the peptidase S12 family.</text>
</comment>
<dbReference type="InterPro" id="IPR050491">
    <property type="entry name" value="AmpC-like"/>
</dbReference>
<reference evidence="3 4" key="1">
    <citation type="submission" date="2015-04" db="EMBL/GenBank/DDBJ databases">
        <authorList>
            <person name="Heijne W.H."/>
            <person name="Fedorova N.D."/>
            <person name="Nierman W.C."/>
            <person name="Vollebregt A.W."/>
            <person name="Zhao Z."/>
            <person name="Wu L."/>
            <person name="Kumar M."/>
            <person name="Stam H."/>
            <person name="van den Berg M.A."/>
            <person name="Pel H.J."/>
        </authorList>
    </citation>
    <scope>NUCLEOTIDE SEQUENCE [LARGE SCALE GENOMIC DNA]</scope>
    <source>
        <strain evidence="3 4">CBS 393.64</strain>
    </source>
</reference>
<dbReference type="GeneID" id="25318247"/>
<dbReference type="PANTHER" id="PTHR46825">
    <property type="entry name" value="D-ALANYL-D-ALANINE-CARBOXYPEPTIDASE/ENDOPEPTIDASE AMPH"/>
    <property type="match status" value="1"/>
</dbReference>
<name>A0A0F4YPN9_RASE3</name>
<evidence type="ECO:0000259" key="2">
    <source>
        <dbReference type="Pfam" id="PF00144"/>
    </source>
</evidence>
<dbReference type="InterPro" id="IPR001466">
    <property type="entry name" value="Beta-lactam-related"/>
</dbReference>
<dbReference type="STRING" id="1408163.A0A0F4YPN9"/>
<feature type="domain" description="Beta-lactamase-related" evidence="2">
    <location>
        <begin position="5"/>
        <end position="102"/>
    </location>
</feature>
<dbReference type="EMBL" id="LASV01000292">
    <property type="protein sequence ID" value="KKA20075.1"/>
    <property type="molecule type" value="Genomic_DNA"/>
</dbReference>
<protein>
    <recommendedName>
        <fullName evidence="2">Beta-lactamase-related domain-containing protein</fullName>
    </recommendedName>
</protein>
<gene>
    <name evidence="3" type="ORF">T310_5926</name>
</gene>
<dbReference type="Pfam" id="PF00144">
    <property type="entry name" value="Beta-lactamase"/>
    <property type="match status" value="1"/>
</dbReference>
<evidence type="ECO:0000313" key="4">
    <source>
        <dbReference type="Proteomes" id="UP000053958"/>
    </source>
</evidence>
<dbReference type="PANTHER" id="PTHR46825:SF15">
    <property type="entry name" value="BETA-LACTAMASE-RELATED DOMAIN-CONTAINING PROTEIN"/>
    <property type="match status" value="1"/>
</dbReference>
<dbReference type="Proteomes" id="UP000053958">
    <property type="component" value="Unassembled WGS sequence"/>
</dbReference>
<dbReference type="SUPFAM" id="SSF56601">
    <property type="entry name" value="beta-lactamase/transpeptidase-like"/>
    <property type="match status" value="1"/>
</dbReference>
<dbReference type="RefSeq" id="XP_013326687.1">
    <property type="nucleotide sequence ID" value="XM_013471233.1"/>
</dbReference>